<dbReference type="AlphaFoldDB" id="A0A967EXC5"/>
<evidence type="ECO:0000256" key="1">
    <source>
        <dbReference type="ARBA" id="ARBA00004761"/>
    </source>
</evidence>
<dbReference type="EMBL" id="JAAQPH010000006">
    <property type="protein sequence ID" value="NIA68840.1"/>
    <property type="molecule type" value="Genomic_DNA"/>
</dbReference>
<keyword evidence="4 6" id="KW-0456">Lyase</keyword>
<organism evidence="6 7">
    <name type="scientific">Pelagibius litoralis</name>
    <dbReference type="NCBI Taxonomy" id="374515"/>
    <lineage>
        <taxon>Bacteria</taxon>
        <taxon>Pseudomonadati</taxon>
        <taxon>Pseudomonadota</taxon>
        <taxon>Alphaproteobacteria</taxon>
        <taxon>Rhodospirillales</taxon>
        <taxon>Rhodovibrionaceae</taxon>
        <taxon>Pelagibius</taxon>
    </lineage>
</organism>
<dbReference type="CDD" id="cd00452">
    <property type="entry name" value="KDPG_aldolase"/>
    <property type="match status" value="1"/>
</dbReference>
<dbReference type="Pfam" id="PF01081">
    <property type="entry name" value="Aldolase"/>
    <property type="match status" value="1"/>
</dbReference>
<dbReference type="Proteomes" id="UP000761264">
    <property type="component" value="Unassembled WGS sequence"/>
</dbReference>
<accession>A0A967EXC5</accession>
<dbReference type="EC" id="4.1.2.21" evidence="6"/>
<dbReference type="InterPro" id="IPR000887">
    <property type="entry name" value="Aldlse_KDPG_KHG"/>
</dbReference>
<keyword evidence="5" id="KW-0119">Carbohydrate metabolism</keyword>
<dbReference type="PANTHER" id="PTHR30246:SF1">
    <property type="entry name" value="2-DEHYDRO-3-DEOXY-6-PHOSPHOGALACTONATE ALDOLASE-RELATED"/>
    <property type="match status" value="1"/>
</dbReference>
<reference evidence="6" key="1">
    <citation type="submission" date="2020-03" db="EMBL/GenBank/DDBJ databases">
        <title>Genome of Pelagibius litoralis DSM 21314T.</title>
        <authorList>
            <person name="Wang G."/>
        </authorList>
    </citation>
    <scope>NUCLEOTIDE SEQUENCE</scope>
    <source>
        <strain evidence="6">DSM 21314</strain>
    </source>
</reference>
<comment type="caution">
    <text evidence="6">The sequence shown here is derived from an EMBL/GenBank/DDBJ whole genome shotgun (WGS) entry which is preliminary data.</text>
</comment>
<comment type="pathway">
    <text evidence="1">Carbohydrate acid metabolism.</text>
</comment>
<dbReference type="GO" id="GO:0008674">
    <property type="term" value="F:2-dehydro-3-deoxy-6-phosphogalactonate aldolase activity"/>
    <property type="evidence" value="ECO:0007669"/>
    <property type="project" value="UniProtKB-EC"/>
</dbReference>
<dbReference type="Gene3D" id="3.20.20.70">
    <property type="entry name" value="Aldolase class I"/>
    <property type="match status" value="1"/>
</dbReference>
<evidence type="ECO:0000256" key="4">
    <source>
        <dbReference type="ARBA" id="ARBA00023239"/>
    </source>
</evidence>
<comment type="subunit">
    <text evidence="3">Homotrimer.</text>
</comment>
<proteinExistence type="inferred from homology"/>
<evidence type="ECO:0000313" key="7">
    <source>
        <dbReference type="Proteomes" id="UP000761264"/>
    </source>
</evidence>
<protein>
    <submittedName>
        <fullName evidence="6">2-dehydro-3-deoxy-6-phosphogalactonate aldolase</fullName>
        <ecNumber evidence="6">4.1.2.21</ecNumber>
    </submittedName>
</protein>
<evidence type="ECO:0000313" key="6">
    <source>
        <dbReference type="EMBL" id="NIA68840.1"/>
    </source>
</evidence>
<dbReference type="SUPFAM" id="SSF51569">
    <property type="entry name" value="Aldolase"/>
    <property type="match status" value="1"/>
</dbReference>
<gene>
    <name evidence="6" type="ORF">HBA54_09575</name>
</gene>
<keyword evidence="7" id="KW-1185">Reference proteome</keyword>
<dbReference type="RefSeq" id="WP_167223851.1">
    <property type="nucleotide sequence ID" value="NZ_JAAQPH010000006.1"/>
</dbReference>
<comment type="similarity">
    <text evidence="2">Belongs to the KHG/KDPG aldolase family.</text>
</comment>
<dbReference type="PANTHER" id="PTHR30246">
    <property type="entry name" value="2-KETO-3-DEOXY-6-PHOSPHOGLUCONATE ALDOLASE"/>
    <property type="match status" value="1"/>
</dbReference>
<sequence>MKDLKDWLEEMPLVAILRGVKPEEVVAIAQALVAEGIGIIEVPLNSPRPFDSIAALAEACGDDALVGAGTVLDPADVGRVAAAGGRLIVTPNAGEAVVIAAKAQGLVAMPGFATPTEGLSMVKAGADAVKLFPAEANPPAVVKAMRVVFPPDLPILAVGSITPQKVGDYWAAGARGFGLGGSLYRPGDDAATIAARVPGFRDAIEKAKAAAA</sequence>
<name>A0A967EXC5_9PROT</name>
<evidence type="ECO:0000256" key="3">
    <source>
        <dbReference type="ARBA" id="ARBA00011233"/>
    </source>
</evidence>
<evidence type="ECO:0000256" key="2">
    <source>
        <dbReference type="ARBA" id="ARBA00006906"/>
    </source>
</evidence>
<dbReference type="NCBIfam" id="NF006600">
    <property type="entry name" value="PRK09140.1"/>
    <property type="match status" value="1"/>
</dbReference>
<dbReference type="InterPro" id="IPR013785">
    <property type="entry name" value="Aldolase_TIM"/>
</dbReference>
<evidence type="ECO:0000256" key="5">
    <source>
        <dbReference type="ARBA" id="ARBA00023277"/>
    </source>
</evidence>